<dbReference type="RefSeq" id="XP_018002872.1">
    <property type="nucleotide sequence ID" value="XM_018141626.1"/>
</dbReference>
<proteinExistence type="predicted"/>
<name>A0A0N0NPT2_9EURO</name>
<protein>
    <submittedName>
        <fullName evidence="1">Uncharacterized protein</fullName>
    </submittedName>
</protein>
<sequence length="153" mass="17032">MATPTIYVVYSNSTSLWGQLAYGIRRMSASTVGTPCAALQLTHGGLNSKERSDWEDAKKKIPVNLQQQHYDEIPENASNAIRLGRSTAEASLNPLKRFIESNRYEYPCVVGATTDGRFHMLFADSELPDYAQSPSMFVKTLQVRATQAGITWK</sequence>
<dbReference type="GeneID" id="28733506"/>
<dbReference type="EMBL" id="LFJN01000006">
    <property type="protein sequence ID" value="KPI42909.1"/>
    <property type="molecule type" value="Genomic_DNA"/>
</dbReference>
<reference evidence="1 2" key="1">
    <citation type="submission" date="2015-06" db="EMBL/GenBank/DDBJ databases">
        <title>Draft genome of the ant-associated black yeast Phialophora attae CBS 131958.</title>
        <authorList>
            <person name="Moreno L.F."/>
            <person name="Stielow B.J."/>
            <person name="de Hoog S."/>
            <person name="Vicente V.A."/>
            <person name="Weiss V.A."/>
            <person name="de Vries M."/>
            <person name="Cruz L.M."/>
            <person name="Souza E.M."/>
        </authorList>
    </citation>
    <scope>NUCLEOTIDE SEQUENCE [LARGE SCALE GENOMIC DNA]</scope>
    <source>
        <strain evidence="1 2">CBS 131958</strain>
    </source>
</reference>
<dbReference type="VEuPathDB" id="FungiDB:AB675_1716"/>
<dbReference type="AlphaFoldDB" id="A0A0N0NPT2"/>
<evidence type="ECO:0000313" key="2">
    <source>
        <dbReference type="Proteomes" id="UP000038010"/>
    </source>
</evidence>
<gene>
    <name evidence="1" type="ORF">AB675_1716</name>
</gene>
<evidence type="ECO:0000313" key="1">
    <source>
        <dbReference type="EMBL" id="KPI42909.1"/>
    </source>
</evidence>
<organism evidence="1 2">
    <name type="scientific">Cyphellophora attinorum</name>
    <dbReference type="NCBI Taxonomy" id="1664694"/>
    <lineage>
        <taxon>Eukaryota</taxon>
        <taxon>Fungi</taxon>
        <taxon>Dikarya</taxon>
        <taxon>Ascomycota</taxon>
        <taxon>Pezizomycotina</taxon>
        <taxon>Eurotiomycetes</taxon>
        <taxon>Chaetothyriomycetidae</taxon>
        <taxon>Chaetothyriales</taxon>
        <taxon>Cyphellophoraceae</taxon>
        <taxon>Cyphellophora</taxon>
    </lineage>
</organism>
<dbReference type="Proteomes" id="UP000038010">
    <property type="component" value="Unassembled WGS sequence"/>
</dbReference>
<keyword evidence="2" id="KW-1185">Reference proteome</keyword>
<dbReference type="OrthoDB" id="4269at2759"/>
<comment type="caution">
    <text evidence="1">The sequence shown here is derived from an EMBL/GenBank/DDBJ whole genome shotgun (WGS) entry which is preliminary data.</text>
</comment>
<accession>A0A0N0NPT2</accession>